<keyword evidence="2" id="KW-1185">Reference proteome</keyword>
<comment type="caution">
    <text evidence="1">The sequence shown here is derived from an EMBL/GenBank/DDBJ whole genome shotgun (WGS) entry which is preliminary data.</text>
</comment>
<reference evidence="1 2" key="1">
    <citation type="submission" date="2017-02" db="EMBL/GenBank/DDBJ databases">
        <title>The new phylogeny of genus Mycobacterium.</title>
        <authorList>
            <person name="Tortoli E."/>
            <person name="Trovato A."/>
            <person name="Cirillo D.M."/>
        </authorList>
    </citation>
    <scope>NUCLEOTIDE SEQUENCE [LARGE SCALE GENOMIC DNA]</scope>
    <source>
        <strain evidence="1 2">IP1130001</strain>
    </source>
</reference>
<dbReference type="Proteomes" id="UP000243140">
    <property type="component" value="Unassembled WGS sequence"/>
</dbReference>
<evidence type="ECO:0000313" key="2">
    <source>
        <dbReference type="Proteomes" id="UP000243140"/>
    </source>
</evidence>
<evidence type="ECO:0000313" key="1">
    <source>
        <dbReference type="EMBL" id="ORA83296.1"/>
    </source>
</evidence>
<protein>
    <submittedName>
        <fullName evidence="1">Uncharacterized protein</fullName>
    </submittedName>
</protein>
<gene>
    <name evidence="1" type="ORF">BST29_10585</name>
</gene>
<proteinExistence type="predicted"/>
<organism evidence="1 2">
    <name type="scientific">Mycobacterium malmoense</name>
    <dbReference type="NCBI Taxonomy" id="1780"/>
    <lineage>
        <taxon>Bacteria</taxon>
        <taxon>Bacillati</taxon>
        <taxon>Actinomycetota</taxon>
        <taxon>Actinomycetes</taxon>
        <taxon>Mycobacteriales</taxon>
        <taxon>Mycobacteriaceae</taxon>
        <taxon>Mycobacterium</taxon>
    </lineage>
</organism>
<accession>A0ABX3STX1</accession>
<dbReference type="EMBL" id="MVHV01000008">
    <property type="protein sequence ID" value="ORA83296.1"/>
    <property type="molecule type" value="Genomic_DNA"/>
</dbReference>
<sequence length="68" mass="7318">MHPAGTFSDADAIADFYTSVVFAGKAVTEIERQFADHDAQIVQIRVGVSARRAPGGRAAHRCRCCRVG</sequence>
<name>A0ABX3STX1_MYCMA</name>